<evidence type="ECO:0000313" key="1">
    <source>
        <dbReference type="EMBL" id="KJB26657.1"/>
    </source>
</evidence>
<reference evidence="1 2" key="1">
    <citation type="journal article" date="2012" name="Nature">
        <title>Repeated polyploidization of Gossypium genomes and the evolution of spinnable cotton fibres.</title>
        <authorList>
            <person name="Paterson A.H."/>
            <person name="Wendel J.F."/>
            <person name="Gundlach H."/>
            <person name="Guo H."/>
            <person name="Jenkins J."/>
            <person name="Jin D."/>
            <person name="Llewellyn D."/>
            <person name="Showmaker K.C."/>
            <person name="Shu S."/>
            <person name="Udall J."/>
            <person name="Yoo M.J."/>
            <person name="Byers R."/>
            <person name="Chen W."/>
            <person name="Doron-Faigenboim A."/>
            <person name="Duke M.V."/>
            <person name="Gong L."/>
            <person name="Grimwood J."/>
            <person name="Grover C."/>
            <person name="Grupp K."/>
            <person name="Hu G."/>
            <person name="Lee T.H."/>
            <person name="Li J."/>
            <person name="Lin L."/>
            <person name="Liu T."/>
            <person name="Marler B.S."/>
            <person name="Page J.T."/>
            <person name="Roberts A.W."/>
            <person name="Romanel E."/>
            <person name="Sanders W.S."/>
            <person name="Szadkowski E."/>
            <person name="Tan X."/>
            <person name="Tang H."/>
            <person name="Xu C."/>
            <person name="Wang J."/>
            <person name="Wang Z."/>
            <person name="Zhang D."/>
            <person name="Zhang L."/>
            <person name="Ashrafi H."/>
            <person name="Bedon F."/>
            <person name="Bowers J.E."/>
            <person name="Brubaker C.L."/>
            <person name="Chee P.W."/>
            <person name="Das S."/>
            <person name="Gingle A.R."/>
            <person name="Haigler C.H."/>
            <person name="Harker D."/>
            <person name="Hoffmann L.V."/>
            <person name="Hovav R."/>
            <person name="Jones D.C."/>
            <person name="Lemke C."/>
            <person name="Mansoor S."/>
            <person name="ur Rahman M."/>
            <person name="Rainville L.N."/>
            <person name="Rambani A."/>
            <person name="Reddy U.K."/>
            <person name="Rong J.K."/>
            <person name="Saranga Y."/>
            <person name="Scheffler B.E."/>
            <person name="Scheffler J.A."/>
            <person name="Stelly D.M."/>
            <person name="Triplett B.A."/>
            <person name="Van Deynze A."/>
            <person name="Vaslin M.F."/>
            <person name="Waghmare V.N."/>
            <person name="Walford S.A."/>
            <person name="Wright R.J."/>
            <person name="Zaki E.A."/>
            <person name="Zhang T."/>
            <person name="Dennis E.S."/>
            <person name="Mayer K.F."/>
            <person name="Peterson D.G."/>
            <person name="Rokhsar D.S."/>
            <person name="Wang X."/>
            <person name="Schmutz J."/>
        </authorList>
    </citation>
    <scope>NUCLEOTIDE SEQUENCE [LARGE SCALE GENOMIC DNA]</scope>
</reference>
<dbReference type="Proteomes" id="UP000032304">
    <property type="component" value="Chromosome 4"/>
</dbReference>
<keyword evidence="2" id="KW-1185">Reference proteome</keyword>
<name>A0A0D2N3L9_GOSRA</name>
<sequence>MWKNPFRGLEQTKSYTKLRTSKEKEKFQIQTRHQNQQSYLFAEIYQCVAVELGNPWTTTAQEATIKEPQAPSAHSP</sequence>
<gene>
    <name evidence="1" type="ORF">B456_004G253400</name>
</gene>
<dbReference type="AlphaFoldDB" id="A0A0D2N3L9"/>
<protein>
    <submittedName>
        <fullName evidence="1">Uncharacterized protein</fullName>
    </submittedName>
</protein>
<organism evidence="1 2">
    <name type="scientific">Gossypium raimondii</name>
    <name type="common">Peruvian cotton</name>
    <name type="synonym">Gossypium klotzschianum subsp. raimondii</name>
    <dbReference type="NCBI Taxonomy" id="29730"/>
    <lineage>
        <taxon>Eukaryota</taxon>
        <taxon>Viridiplantae</taxon>
        <taxon>Streptophyta</taxon>
        <taxon>Embryophyta</taxon>
        <taxon>Tracheophyta</taxon>
        <taxon>Spermatophyta</taxon>
        <taxon>Magnoliopsida</taxon>
        <taxon>eudicotyledons</taxon>
        <taxon>Gunneridae</taxon>
        <taxon>Pentapetalae</taxon>
        <taxon>rosids</taxon>
        <taxon>malvids</taxon>
        <taxon>Malvales</taxon>
        <taxon>Malvaceae</taxon>
        <taxon>Malvoideae</taxon>
        <taxon>Gossypium</taxon>
    </lineage>
</organism>
<dbReference type="EMBL" id="CM001743">
    <property type="protein sequence ID" value="KJB26657.1"/>
    <property type="molecule type" value="Genomic_DNA"/>
</dbReference>
<dbReference type="Gramene" id="KJB26657">
    <property type="protein sequence ID" value="KJB26657"/>
    <property type="gene ID" value="B456_004G253400"/>
</dbReference>
<accession>A0A0D2N3L9</accession>
<evidence type="ECO:0000313" key="2">
    <source>
        <dbReference type="Proteomes" id="UP000032304"/>
    </source>
</evidence>
<proteinExistence type="predicted"/>